<keyword evidence="3 6" id="KW-0540">Nuclease</keyword>
<comment type="similarity">
    <text evidence="1 6">Belongs to the XseB family.</text>
</comment>
<sequence>MEKMDYEKAIKRLQEIIEQLENKELSLDDSLKLFQEGIELYRCCNTKLNNAEEKILMIVEENGVTTTTPFLEGEQ</sequence>
<comment type="subcellular location">
    <subcellularLocation>
        <location evidence="6">Cytoplasm</location>
    </subcellularLocation>
</comment>
<dbReference type="EC" id="3.1.11.6" evidence="6"/>
<dbReference type="NCBIfam" id="TIGR01280">
    <property type="entry name" value="xseB"/>
    <property type="match status" value="1"/>
</dbReference>
<dbReference type="AlphaFoldDB" id="A0A1H9YQ88"/>
<evidence type="ECO:0000256" key="4">
    <source>
        <dbReference type="ARBA" id="ARBA00022801"/>
    </source>
</evidence>
<comment type="subunit">
    <text evidence="6">Heterooligomer composed of large and small subunits.</text>
</comment>
<comment type="catalytic activity">
    <reaction evidence="6">
        <text>Exonucleolytic cleavage in either 5'- to 3'- or 3'- to 5'-direction to yield nucleoside 5'-phosphates.</text>
        <dbReference type="EC" id="3.1.11.6"/>
    </reaction>
</comment>
<proteinExistence type="inferred from homology"/>
<dbReference type="GO" id="GO:0009318">
    <property type="term" value="C:exodeoxyribonuclease VII complex"/>
    <property type="evidence" value="ECO:0007669"/>
    <property type="project" value="UniProtKB-UniRule"/>
</dbReference>
<dbReference type="InterPro" id="IPR003761">
    <property type="entry name" value="Exonuc_VII_S"/>
</dbReference>
<dbReference type="PANTHER" id="PTHR34137">
    <property type="entry name" value="EXODEOXYRIBONUCLEASE 7 SMALL SUBUNIT"/>
    <property type="match status" value="1"/>
</dbReference>
<protein>
    <recommendedName>
        <fullName evidence="6">Exodeoxyribonuclease 7 small subunit</fullName>
        <ecNumber evidence="6">3.1.11.6</ecNumber>
    </recommendedName>
    <alternativeName>
        <fullName evidence="6">Exodeoxyribonuclease VII small subunit</fullName>
        <shortName evidence="6">Exonuclease VII small subunit</shortName>
    </alternativeName>
</protein>
<dbReference type="PIRSF" id="PIRSF006488">
    <property type="entry name" value="Exonuc_VII_S"/>
    <property type="match status" value="1"/>
</dbReference>
<feature type="coiled-coil region" evidence="7">
    <location>
        <begin position="3"/>
        <end position="30"/>
    </location>
</feature>
<dbReference type="HAMAP" id="MF_00337">
    <property type="entry name" value="Exonuc_7_S"/>
    <property type="match status" value="1"/>
</dbReference>
<keyword evidence="2 6" id="KW-0963">Cytoplasm</keyword>
<dbReference type="Proteomes" id="UP000199568">
    <property type="component" value="Unassembled WGS sequence"/>
</dbReference>
<dbReference type="GO" id="GO:0006308">
    <property type="term" value="P:DNA catabolic process"/>
    <property type="evidence" value="ECO:0007669"/>
    <property type="project" value="UniProtKB-UniRule"/>
</dbReference>
<evidence type="ECO:0000256" key="3">
    <source>
        <dbReference type="ARBA" id="ARBA00022722"/>
    </source>
</evidence>
<dbReference type="STRING" id="426128.SAMN05660297_00330"/>
<evidence type="ECO:0000256" key="2">
    <source>
        <dbReference type="ARBA" id="ARBA00022490"/>
    </source>
</evidence>
<dbReference type="Gene3D" id="1.10.287.1040">
    <property type="entry name" value="Exonuclease VII, small subunit"/>
    <property type="match status" value="1"/>
</dbReference>
<name>A0A1H9YQ88_9FIRM</name>
<evidence type="ECO:0000256" key="6">
    <source>
        <dbReference type="HAMAP-Rule" id="MF_00337"/>
    </source>
</evidence>
<evidence type="ECO:0000256" key="7">
    <source>
        <dbReference type="SAM" id="Coils"/>
    </source>
</evidence>
<gene>
    <name evidence="6" type="primary">xseB</name>
    <name evidence="8" type="ORF">SAMN05660297_00330</name>
</gene>
<keyword evidence="5 6" id="KW-0269">Exonuclease</keyword>
<evidence type="ECO:0000313" key="8">
    <source>
        <dbReference type="EMBL" id="SES70812.1"/>
    </source>
</evidence>
<dbReference type="SUPFAM" id="SSF116842">
    <property type="entry name" value="XseB-like"/>
    <property type="match status" value="1"/>
</dbReference>
<evidence type="ECO:0000256" key="5">
    <source>
        <dbReference type="ARBA" id="ARBA00022839"/>
    </source>
</evidence>
<dbReference type="NCBIfam" id="NF002140">
    <property type="entry name" value="PRK00977.1-4"/>
    <property type="match status" value="1"/>
</dbReference>
<dbReference type="InterPro" id="IPR037004">
    <property type="entry name" value="Exonuc_VII_ssu_sf"/>
</dbReference>
<keyword evidence="9" id="KW-1185">Reference proteome</keyword>
<dbReference type="EMBL" id="FOHU01000001">
    <property type="protein sequence ID" value="SES70812.1"/>
    <property type="molecule type" value="Genomic_DNA"/>
</dbReference>
<dbReference type="OrthoDB" id="1697399at2"/>
<dbReference type="GO" id="GO:0008855">
    <property type="term" value="F:exodeoxyribonuclease VII activity"/>
    <property type="evidence" value="ECO:0007669"/>
    <property type="project" value="UniProtKB-UniRule"/>
</dbReference>
<keyword evidence="7" id="KW-0175">Coiled coil</keyword>
<dbReference type="Pfam" id="PF02609">
    <property type="entry name" value="Exonuc_VII_S"/>
    <property type="match status" value="1"/>
</dbReference>
<evidence type="ECO:0000256" key="1">
    <source>
        <dbReference type="ARBA" id="ARBA00009998"/>
    </source>
</evidence>
<comment type="function">
    <text evidence="6">Bidirectionally degrades single-stranded DNA into large acid-insoluble oligonucleotides, which are then degraded further into small acid-soluble oligonucleotides.</text>
</comment>
<organism evidence="8 9">
    <name type="scientific">Natronincola peptidivorans</name>
    <dbReference type="NCBI Taxonomy" id="426128"/>
    <lineage>
        <taxon>Bacteria</taxon>
        <taxon>Bacillati</taxon>
        <taxon>Bacillota</taxon>
        <taxon>Clostridia</taxon>
        <taxon>Peptostreptococcales</taxon>
        <taxon>Natronincolaceae</taxon>
        <taxon>Natronincola</taxon>
    </lineage>
</organism>
<dbReference type="GO" id="GO:0005829">
    <property type="term" value="C:cytosol"/>
    <property type="evidence" value="ECO:0007669"/>
    <property type="project" value="TreeGrafter"/>
</dbReference>
<dbReference type="PANTHER" id="PTHR34137:SF1">
    <property type="entry name" value="EXODEOXYRIBONUCLEASE 7 SMALL SUBUNIT"/>
    <property type="match status" value="1"/>
</dbReference>
<evidence type="ECO:0000313" key="9">
    <source>
        <dbReference type="Proteomes" id="UP000199568"/>
    </source>
</evidence>
<keyword evidence="4 6" id="KW-0378">Hydrolase</keyword>
<reference evidence="8 9" key="1">
    <citation type="submission" date="2016-10" db="EMBL/GenBank/DDBJ databases">
        <authorList>
            <person name="de Groot N.N."/>
        </authorList>
    </citation>
    <scope>NUCLEOTIDE SEQUENCE [LARGE SCALE GENOMIC DNA]</scope>
    <source>
        <strain evidence="8 9">DSM 18979</strain>
    </source>
</reference>
<accession>A0A1H9YQ88</accession>